<sequence>MFVSFALVVCLGLIVHAGDLTTPGFPFDDVYYPNANWSDTFDWKLLKEYSTQYRNILISPASLKILLALLYQGSSGITQREFESLLQFTDQKTVREQYRTVLSQLQIIENHEYVFNMGTRIFLDPSVQPQQRFASIAKDFFKTDIEITNFHESLEASESINSWAEKLTNGRISTLVTPADVQYSVMVLANAMYFRGSWRYQFPKENSRNGKFFIPHGDEFVTVQTPYMSTVDKFYYTESSTLDAKILRLPYKGGRYSMFIVLPNSRGGLPNLMKSININSLKDAMFTLDLQSVDVRLPKFKFDFQAKLGQTLRNFGLMQMFQNTASFPGIARDNTTRQLVVSDIIQKSGIAIDEEGSVAYAASEVSLDNRFAQYARPLFDASHPFMFHIEDERTGTILFVGKIENPLEK</sequence>
<dbReference type="AlphaFoldDB" id="A0A9P0DAX0"/>
<dbReference type="Gene3D" id="2.30.39.10">
    <property type="entry name" value="Alpha-1-antitrypsin, domain 1"/>
    <property type="match status" value="1"/>
</dbReference>
<dbReference type="InterPro" id="IPR042178">
    <property type="entry name" value="Serpin_sf_1"/>
</dbReference>
<dbReference type="InterPro" id="IPR000215">
    <property type="entry name" value="Serpin_fam"/>
</dbReference>
<feature type="chain" id="PRO_5040201776" description="Serpin domain-containing protein" evidence="9">
    <location>
        <begin position="18"/>
        <end position="409"/>
    </location>
</feature>
<dbReference type="GO" id="GO:0004867">
    <property type="term" value="F:serine-type endopeptidase inhibitor activity"/>
    <property type="evidence" value="ECO:0007669"/>
    <property type="project" value="UniProtKB-KW"/>
</dbReference>
<keyword evidence="7" id="KW-0325">Glycoprotein</keyword>
<dbReference type="SMART" id="SM00093">
    <property type="entry name" value="SERPIN"/>
    <property type="match status" value="1"/>
</dbReference>
<gene>
    <name evidence="11" type="ORF">PHAECO_LOCUS2945</name>
</gene>
<evidence type="ECO:0000256" key="3">
    <source>
        <dbReference type="ARBA" id="ARBA00022525"/>
    </source>
</evidence>
<evidence type="ECO:0000256" key="1">
    <source>
        <dbReference type="ARBA" id="ARBA00004613"/>
    </source>
</evidence>
<keyword evidence="12" id="KW-1185">Reference proteome</keyword>
<dbReference type="Proteomes" id="UP001153737">
    <property type="component" value="Chromosome 12"/>
</dbReference>
<keyword evidence="3" id="KW-0964">Secreted</keyword>
<organism evidence="11 12">
    <name type="scientific">Phaedon cochleariae</name>
    <name type="common">Mustard beetle</name>
    <dbReference type="NCBI Taxonomy" id="80249"/>
    <lineage>
        <taxon>Eukaryota</taxon>
        <taxon>Metazoa</taxon>
        <taxon>Ecdysozoa</taxon>
        <taxon>Arthropoda</taxon>
        <taxon>Hexapoda</taxon>
        <taxon>Insecta</taxon>
        <taxon>Pterygota</taxon>
        <taxon>Neoptera</taxon>
        <taxon>Endopterygota</taxon>
        <taxon>Coleoptera</taxon>
        <taxon>Polyphaga</taxon>
        <taxon>Cucujiformia</taxon>
        <taxon>Chrysomeloidea</taxon>
        <taxon>Chrysomelidae</taxon>
        <taxon>Chrysomelinae</taxon>
        <taxon>Chrysomelini</taxon>
        <taxon>Phaedon</taxon>
    </lineage>
</organism>
<dbReference type="InterPro" id="IPR042185">
    <property type="entry name" value="Serpin_sf_2"/>
</dbReference>
<dbReference type="SUPFAM" id="SSF56574">
    <property type="entry name" value="Serpins"/>
    <property type="match status" value="1"/>
</dbReference>
<keyword evidence="4" id="KW-0646">Protease inhibitor</keyword>
<evidence type="ECO:0000256" key="5">
    <source>
        <dbReference type="ARBA" id="ARBA00022729"/>
    </source>
</evidence>
<dbReference type="InterPro" id="IPR036186">
    <property type="entry name" value="Serpin_sf"/>
</dbReference>
<dbReference type="CDD" id="cd19578">
    <property type="entry name" value="serpinK_insect_SRPN2-like"/>
    <property type="match status" value="1"/>
</dbReference>
<dbReference type="FunFam" id="2.30.39.10:FF:000030">
    <property type="entry name" value="Serpin 2"/>
    <property type="match status" value="1"/>
</dbReference>
<proteinExistence type="inferred from homology"/>
<evidence type="ECO:0000256" key="8">
    <source>
        <dbReference type="RuleBase" id="RU000411"/>
    </source>
</evidence>
<evidence type="ECO:0000313" key="11">
    <source>
        <dbReference type="EMBL" id="CAH1118824.1"/>
    </source>
</evidence>
<protein>
    <recommendedName>
        <fullName evidence="10">Serpin domain-containing protein</fullName>
    </recommendedName>
</protein>
<comment type="subcellular location">
    <subcellularLocation>
        <location evidence="1">Secreted</location>
    </subcellularLocation>
</comment>
<dbReference type="OrthoDB" id="671595at2759"/>
<keyword evidence="6" id="KW-0722">Serine protease inhibitor</keyword>
<comment type="similarity">
    <text evidence="2 8">Belongs to the serpin family.</text>
</comment>
<accession>A0A9P0DAX0</accession>
<keyword evidence="5 9" id="KW-0732">Signal</keyword>
<evidence type="ECO:0000256" key="4">
    <source>
        <dbReference type="ARBA" id="ARBA00022690"/>
    </source>
</evidence>
<evidence type="ECO:0000256" key="7">
    <source>
        <dbReference type="ARBA" id="ARBA00023180"/>
    </source>
</evidence>
<evidence type="ECO:0000259" key="10">
    <source>
        <dbReference type="SMART" id="SM00093"/>
    </source>
</evidence>
<dbReference type="Pfam" id="PF00079">
    <property type="entry name" value="Serpin"/>
    <property type="match status" value="1"/>
</dbReference>
<feature type="signal peptide" evidence="9">
    <location>
        <begin position="1"/>
        <end position="17"/>
    </location>
</feature>
<feature type="domain" description="Serpin" evidence="10">
    <location>
        <begin position="43"/>
        <end position="406"/>
    </location>
</feature>
<evidence type="ECO:0000313" key="12">
    <source>
        <dbReference type="Proteomes" id="UP001153737"/>
    </source>
</evidence>
<reference evidence="11" key="1">
    <citation type="submission" date="2022-01" db="EMBL/GenBank/DDBJ databases">
        <authorList>
            <person name="King R."/>
        </authorList>
    </citation>
    <scope>NUCLEOTIDE SEQUENCE</scope>
</reference>
<dbReference type="GO" id="GO:0005615">
    <property type="term" value="C:extracellular space"/>
    <property type="evidence" value="ECO:0007669"/>
    <property type="project" value="InterPro"/>
</dbReference>
<name>A0A9P0DAX0_PHACE</name>
<dbReference type="Gene3D" id="3.30.497.10">
    <property type="entry name" value="Antithrombin, subunit I, domain 2"/>
    <property type="match status" value="1"/>
</dbReference>
<dbReference type="EMBL" id="OU896718">
    <property type="protein sequence ID" value="CAH1118824.1"/>
    <property type="molecule type" value="Genomic_DNA"/>
</dbReference>
<dbReference type="PANTHER" id="PTHR11461:SF357">
    <property type="entry name" value="SERINE PROTEASE INHIBITOR 27A"/>
    <property type="match status" value="1"/>
</dbReference>
<dbReference type="InterPro" id="IPR023796">
    <property type="entry name" value="Serpin_dom"/>
</dbReference>
<evidence type="ECO:0000256" key="6">
    <source>
        <dbReference type="ARBA" id="ARBA00022900"/>
    </source>
</evidence>
<evidence type="ECO:0000256" key="9">
    <source>
        <dbReference type="SAM" id="SignalP"/>
    </source>
</evidence>
<dbReference type="PANTHER" id="PTHR11461">
    <property type="entry name" value="SERINE PROTEASE INHIBITOR, SERPIN"/>
    <property type="match status" value="1"/>
</dbReference>
<evidence type="ECO:0000256" key="2">
    <source>
        <dbReference type="ARBA" id="ARBA00009500"/>
    </source>
</evidence>
<reference evidence="11" key="2">
    <citation type="submission" date="2022-10" db="EMBL/GenBank/DDBJ databases">
        <authorList>
            <consortium name="ENA_rothamsted_submissions"/>
            <consortium name="culmorum"/>
            <person name="King R."/>
        </authorList>
    </citation>
    <scope>NUCLEOTIDE SEQUENCE</scope>
</reference>